<feature type="domain" description="SLH" evidence="2">
    <location>
        <begin position="38"/>
        <end position="101"/>
    </location>
</feature>
<dbReference type="InterPro" id="IPR014755">
    <property type="entry name" value="Cu-Rt/internalin_Ig-like"/>
</dbReference>
<dbReference type="InterPro" id="IPR001119">
    <property type="entry name" value="SLH_dom"/>
</dbReference>
<dbReference type="PROSITE" id="PS51272">
    <property type="entry name" value="SLH"/>
    <property type="match status" value="2"/>
</dbReference>
<dbReference type="Gene3D" id="2.60.40.1220">
    <property type="match status" value="5"/>
</dbReference>
<gene>
    <name evidence="3" type="ORF">FHS19_005593</name>
</gene>
<dbReference type="RefSeq" id="WP_183585078.1">
    <property type="nucleotide sequence ID" value="NZ_JACHXJ010000005.1"/>
</dbReference>
<name>A0A839TUP7_9BACL</name>
<evidence type="ECO:0000259" key="2">
    <source>
        <dbReference type="PROSITE" id="PS51272"/>
    </source>
</evidence>
<accession>A0A839TUP7</accession>
<evidence type="ECO:0000313" key="4">
    <source>
        <dbReference type="Proteomes" id="UP000517523"/>
    </source>
</evidence>
<organism evidence="3 4">
    <name type="scientific">Paenibacillus rhizosphaerae</name>
    <dbReference type="NCBI Taxonomy" id="297318"/>
    <lineage>
        <taxon>Bacteria</taxon>
        <taxon>Bacillati</taxon>
        <taxon>Bacillota</taxon>
        <taxon>Bacilli</taxon>
        <taxon>Bacillales</taxon>
        <taxon>Paenibacillaceae</taxon>
        <taxon>Paenibacillus</taxon>
    </lineage>
</organism>
<sequence length="1006" mass="106917">MSNKSYLFKENSNVMNVQGGEKKVMKKILTVALSTAMAFSMFASVAFGDTAVTPQQKFDALAAKGIFNGYPDGSAHLEKEMTRAEFAKVITKLLGLKEVTGTLSYKDKGYDAKNWAVPYIEAVTAAGIMQGQDSVKKIFNYNGKVTIQEMATVLTRALKLEVPANPDNNAADWAKGYVQAAIDKGLISKDANFKANASRSQLVEAAYAIDQATNITFTYKVVDPSNVEFTLSTGEVVKVKLDKPLEANKETEVKFKDAAGNEYTAKVTWVSTAATKVDSVTAGSLKQLVVKFDGTVDQTTAENVNNYSISNVAFESATLSADKTSVTLLVAETSSALSNQKQTTLKVNNVKTGDGTKTISQSVNFTPIDVAVPEVTEVKGLGTKAFKVKFSEPVNGNTVNASSFRIDGNVIAASVKYVYPDTAIVTTDLTTGDHTLRVSGVQDYSGLQIVPTENKFTVAEDTAAPTVVSVKSNDLKQVVVEFDETIKSVTSAYANVSSNTATIAKISDNKVTLNFSNPLNYTENTLHIAGVTDYSNNTANLDTTVTPTLDTVRPTVIGSNFYKDGNNYYVELQFSKSLDSASATNKDNYVLKNADGTIADVTGVDSNGHPVITPGYNEGTKKVTVNLGTGLDASKTYTLTAAGVKDTAYVSNVLLPYTVTLAANTVQNGEISRAWADVNTGSKPNYVYLQFNKTLSTSGAGSALDAAKYFVEIKGKGEFQLTKDSNDIDLISTNTVRIAATNTALPAESWNDVTVKASYVADADGNYFSQGNFTVSKVLAKTSAVTVSGEVYATSSNEVKVKFDAPLSNVNVGDFFLEGTLESGKSGRPTSYTQSDDKKTLTLAFASGTLNAQVPGDVVLKTVASPSTQDAYGNKIDANLKLAVKDGIAPSSKGAVFTKTDKTYTVEITANESLKQSADVTVNFLKGLFTLNVNGDNATINDVVVKGDTITVTATADSNVIGDNDTVTLKFDSSKNGSAKAITDNNNNALTISSYAVEGSDVKEVK</sequence>
<proteinExistence type="predicted"/>
<dbReference type="AlphaFoldDB" id="A0A839TUP7"/>
<comment type="caution">
    <text evidence="3">The sequence shown here is derived from an EMBL/GenBank/DDBJ whole genome shotgun (WGS) entry which is preliminary data.</text>
</comment>
<dbReference type="Pfam" id="PF00395">
    <property type="entry name" value="SLH"/>
    <property type="match status" value="1"/>
</dbReference>
<feature type="domain" description="SLH" evidence="2">
    <location>
        <begin position="103"/>
        <end position="168"/>
    </location>
</feature>
<keyword evidence="1" id="KW-0732">Signal</keyword>
<reference evidence="3 4" key="1">
    <citation type="submission" date="2020-08" db="EMBL/GenBank/DDBJ databases">
        <title>Genomic Encyclopedia of Type Strains, Phase III (KMG-III): the genomes of soil and plant-associated and newly described type strains.</title>
        <authorList>
            <person name="Whitman W."/>
        </authorList>
    </citation>
    <scope>NUCLEOTIDE SEQUENCE [LARGE SCALE GENOMIC DNA]</scope>
    <source>
        <strain evidence="3 4">CECT 5831</strain>
    </source>
</reference>
<dbReference type="Proteomes" id="UP000517523">
    <property type="component" value="Unassembled WGS sequence"/>
</dbReference>
<evidence type="ECO:0000313" key="3">
    <source>
        <dbReference type="EMBL" id="MBB3130874.1"/>
    </source>
</evidence>
<dbReference type="EMBL" id="JACHXJ010000005">
    <property type="protein sequence ID" value="MBB3130874.1"/>
    <property type="molecule type" value="Genomic_DNA"/>
</dbReference>
<protein>
    <recommendedName>
        <fullName evidence="2">SLH domain-containing protein</fullName>
    </recommendedName>
</protein>
<evidence type="ECO:0000256" key="1">
    <source>
        <dbReference type="ARBA" id="ARBA00022729"/>
    </source>
</evidence>